<dbReference type="AlphaFoldDB" id="Q9SX60"/>
<feature type="compositionally biased region" description="Basic and acidic residues" evidence="1">
    <location>
        <begin position="110"/>
        <end position="120"/>
    </location>
</feature>
<protein>
    <submittedName>
        <fullName evidence="4">At1g48250</fullName>
    </submittedName>
    <submittedName>
        <fullName evidence="2">F11A17.19</fullName>
    </submittedName>
    <submittedName>
        <fullName evidence="3">F21D18.3</fullName>
    </submittedName>
</protein>
<proteinExistence type="evidence at transcript level"/>
<evidence type="ECO:0000313" key="2">
    <source>
        <dbReference type="EMBL" id="AAD49771.1"/>
    </source>
</evidence>
<dbReference type="PIR" id="D96522">
    <property type="entry name" value="D96522"/>
</dbReference>
<reference evidence="4" key="5">
    <citation type="submission" date="2006-12" db="EMBL/GenBank/DDBJ databases">
        <title>Arabidopsis ORF clones.</title>
        <authorList>
            <person name="Bautista V.R."/>
            <person name="Kim C.J."/>
            <person name="Chen H."/>
            <person name="Quinitio C."/>
            <person name="Ecker J.R."/>
        </authorList>
    </citation>
    <scope>NUCLEOTIDE SEQUENCE</scope>
</reference>
<gene>
    <name evidence="2" type="primary">F11A17.19</name>
</gene>
<feature type="compositionally biased region" description="Basic and acidic residues" evidence="1">
    <location>
        <begin position="72"/>
        <end position="81"/>
    </location>
</feature>
<organism evidence="2">
    <name type="scientific">Arabidopsis thaliana</name>
    <name type="common">Mouse-ear cress</name>
    <dbReference type="NCBI Taxonomy" id="3702"/>
    <lineage>
        <taxon>Eukaryota</taxon>
        <taxon>Viridiplantae</taxon>
        <taxon>Streptophyta</taxon>
        <taxon>Embryophyta</taxon>
        <taxon>Tracheophyta</taxon>
        <taxon>Spermatophyta</taxon>
        <taxon>Magnoliopsida</taxon>
        <taxon>eudicotyledons</taxon>
        <taxon>Gunneridae</taxon>
        <taxon>Pentapetalae</taxon>
        <taxon>rosids</taxon>
        <taxon>malvids</taxon>
        <taxon>Brassicales</taxon>
        <taxon>Brassicaceae</taxon>
        <taxon>Camelineae</taxon>
        <taxon>Arabidopsis</taxon>
    </lineage>
</organism>
<evidence type="ECO:0000313" key="4">
    <source>
        <dbReference type="EMBL" id="ABL66793.1"/>
    </source>
</evidence>
<feature type="region of interest" description="Disordered" evidence="1">
    <location>
        <begin position="53"/>
        <end position="81"/>
    </location>
</feature>
<dbReference type="iPTMnet" id="Q9SX60"/>
<evidence type="ECO:0000256" key="1">
    <source>
        <dbReference type="SAM" id="MobiDB-lite"/>
    </source>
</evidence>
<feature type="region of interest" description="Disordered" evidence="1">
    <location>
        <begin position="156"/>
        <end position="322"/>
    </location>
</feature>
<reference evidence="3" key="4">
    <citation type="submission" date="2000-06" db="EMBL/GenBank/DDBJ databases">
        <authorList>
            <person name="Cheuk R."/>
            <person name="Shinn P."/>
            <person name="Brooks S."/>
            <person name="Buehler E."/>
            <person name="Chao Q."/>
            <person name="Johnson-Hopson C."/>
            <person name="Khan S."/>
            <person name="Kim C."/>
            <person name="Altafi H."/>
            <person name="Bei B."/>
            <person name="Chin C."/>
            <person name="Chiou J."/>
            <person name="Choi E."/>
            <person name="Conn L."/>
            <person name="Conway A."/>
            <person name="Gonzalez A."/>
            <person name="Hansen N."/>
            <person name="Howing B."/>
            <person name="Koo T."/>
            <person name="Lam B."/>
            <person name="Lee J."/>
            <person name="Lenz C."/>
            <person name="Li J."/>
            <person name="Liu A."/>
            <person name="Liu J."/>
            <person name="Liu S."/>
            <person name="Mukharsky N."/>
            <person name="Nguyen M."/>
            <person name="Palm C."/>
            <person name="Pham P."/>
            <person name="Sakano H."/>
            <person name="Schwartz J."/>
            <person name="Southwick A."/>
            <person name="Thaveri A."/>
            <person name="Toriumi M."/>
            <person name="Vaysberg M."/>
            <person name="Yu G."/>
            <person name="Davis R."/>
            <person name="Federspiel N."/>
            <person name="Theologis A."/>
            <person name="Ecker J."/>
        </authorList>
    </citation>
    <scope>NUCLEOTIDE SEQUENCE</scope>
</reference>
<sequence>MPLVRKNGVVMMIGSPMLHESENLVGDGVEALPRGERDEIGEEVVGETNVVSESCGGEEGAQDAAKATPEGEADRIGEEARGQANVVSNVDVADVAEVRSPLRRSKRRQIRLEEEAHDAVEPMPEGEANQIGEEARGQSVDVGNATAVCSPLRRSKRRQNRLEEEADVAVEESTRREIGQEEEEALGETSCGGEEEAHEEAHIESGVEVRAPLRRSKRRRIRDEEEEDLEAEVPALDEDDDCAVQGDEDCDEVDDAVDTNREEDDTAGLGVEEDGNLDMERDFPEANGEEEASDNDGGDDIWDEDKIPDPLSSDDEDDDRVEAARNDRRITLTDVLLIAQNVVVLIAQNVVVSP</sequence>
<feature type="compositionally biased region" description="Acidic residues" evidence="1">
    <location>
        <begin position="224"/>
        <end position="277"/>
    </location>
</feature>
<feature type="compositionally biased region" description="Acidic residues" evidence="1">
    <location>
        <begin position="287"/>
        <end position="303"/>
    </location>
</feature>
<reference key="1">
    <citation type="journal article" date="2000" name="Nature">
        <title>Sequence and analysis of chromosome 1 of the plant Arabidopsis thaliana.</title>
        <authorList>
            <person name="Theologis A."/>
            <person name="Ecker J.R."/>
            <person name="Palm C.J."/>
            <person name="Federspiel N.A."/>
            <person name="Kaul S."/>
            <person name="White O."/>
            <person name="Alonso J."/>
            <person name="Altafi H."/>
            <person name="Araujo R."/>
            <person name="Bowman C.L."/>
            <person name="Brooks S.Y."/>
            <person name="Buehler E."/>
            <person name="Chan A."/>
            <person name="Chao Q."/>
            <person name="Chen H."/>
            <person name="Cheuk R.F."/>
            <person name="Chin C.W."/>
            <person name="Chung M.K."/>
            <person name="Conn L."/>
            <person name="Conway A.B."/>
            <person name="Conway A.R."/>
            <person name="Creasy T.H."/>
            <person name="Dewar K."/>
            <person name="Dunn P."/>
            <person name="Etgu P."/>
            <person name="Feldblyum T.V."/>
            <person name="Feng J."/>
            <person name="Fong B."/>
            <person name="Fujii C.Y."/>
            <person name="Gill J.E."/>
            <person name="Goldsmith A.D."/>
            <person name="Haas B."/>
            <person name="Hansen N.F."/>
            <person name="Hughes B."/>
            <person name="Huizar L."/>
            <person name="Hunter J.L."/>
            <person name="Jenkins J."/>
            <person name="Johnson-Hopson C."/>
            <person name="Khan S."/>
            <person name="Khaykin E."/>
            <person name="Kim C.J."/>
            <person name="Koo H.L."/>
            <person name="Kremenetskaia I."/>
            <person name="Kurtz D.B."/>
            <person name="Kwan A."/>
            <person name="Lam B."/>
            <person name="Langin-Hooper S."/>
            <person name="Lee A."/>
            <person name="Lee J.M."/>
            <person name="Lenz C.A."/>
            <person name="Li J.H."/>
            <person name="Li Y."/>
            <person name="Lin X."/>
            <person name="Liu S.X."/>
            <person name="Liu Z.A."/>
            <person name="Luros J.S."/>
            <person name="Maiti R."/>
            <person name="Marziali A."/>
            <person name="Militscher J."/>
            <person name="Miranda M."/>
            <person name="Nguyen M."/>
            <person name="Nierman W.C."/>
            <person name="Osborne B.I."/>
            <person name="Pai G."/>
            <person name="Peterson J."/>
            <person name="Pham P.K."/>
            <person name="Rizzo M."/>
            <person name="Rooney T."/>
            <person name="Rowley D."/>
            <person name="Sakano H."/>
            <person name="Salzberg S.L."/>
            <person name="Schwartz J.R."/>
            <person name="Shinn P."/>
            <person name="Southwick A.M."/>
            <person name="Sun H."/>
            <person name="Tallon L.J."/>
            <person name="Tambunga G."/>
            <person name="Toriumi M.J."/>
            <person name="Town C.D."/>
            <person name="Utterback T."/>
            <person name="Van Aken S."/>
            <person name="Vaysberg M."/>
            <person name="Vysotskaia V.S."/>
            <person name="Walker M."/>
            <person name="Wu D."/>
            <person name="Yu G."/>
            <person name="Fraser C.M."/>
            <person name="Venter J.C."/>
            <person name="Davis R.W."/>
        </authorList>
    </citation>
    <scope>NUCLEOTIDE SEQUENCE [LARGE SCALE GENOMIC DNA]</scope>
    <source>
        <strain>cv. Columbia</strain>
    </source>
</reference>
<accession>Q9SX60</accession>
<dbReference type="EMBL" id="BT029537">
    <property type="protein sequence ID" value="ABL66793.1"/>
    <property type="molecule type" value="mRNA"/>
</dbReference>
<dbReference type="EMBL" id="AC007932">
    <property type="protein sequence ID" value="AAD49771.1"/>
    <property type="molecule type" value="Genomic_DNA"/>
</dbReference>
<name>Q9SX60_ARATH</name>
<evidence type="ECO:0000313" key="3">
    <source>
        <dbReference type="EMBL" id="AAF79515.1"/>
    </source>
</evidence>
<feature type="region of interest" description="Disordered" evidence="1">
    <location>
        <begin position="103"/>
        <end position="126"/>
    </location>
</feature>
<reference evidence="2" key="3">
    <citation type="submission" date="2000-06" db="EMBL/GenBank/DDBJ databases">
        <title>thaliana chroArabidopsismosome 1 BAC F11A17 sequence.</title>
        <authorList>
            <person name="Vysotskia V.S."/>
            <person name="Schwartz J.R."/>
            <person name="Yu G."/>
            <person name="Toriumi M."/>
            <person name="Lenz C."/>
            <person name="Liu S."/>
            <person name="Lee J.M."/>
            <person name="Li J."/>
            <person name="Li J."/>
            <person name="Gonzale A."/>
            <person name="Liu A."/>
            <person name="Liu K."/>
            <person name="Vaysberg M."/>
            <person name="Sakano H."/>
            <person name="Chin C."/>
            <person name="Choi E."/>
            <person name="Chiou J."/>
            <person name="Altafi H."/>
            <person name="Araujo R."/>
            <person name="Brooks S."/>
            <person name="Buehler E."/>
            <person name="Chao Q."/>
            <person name="Conn L."/>
            <person name="Conway A.B."/>
            <person name="Dunn P."/>
            <person name="Hansen N."/>
            <person name="Howng B."/>
            <person name="Huizar L."/>
            <person name="Khan S."/>
            <person name="Kim C."/>
            <person name="Palm C."/>
            <person name="Rowley D."/>
            <person name="Shinn P."/>
            <person name="Walker M."/>
            <person name="Davis R.W."/>
            <person name="Ecker J.R."/>
            <person name="Federspiel N.A."/>
            <person name="Theologis A."/>
        </authorList>
    </citation>
    <scope>NUCLEOTIDE SEQUENCE</scope>
</reference>
<reference evidence="3" key="2">
    <citation type="submission" date="2000-04" db="EMBL/GenBank/DDBJ databases">
        <title>Genomic sequence for Arabidopsis thaliana BAC F21D18 from chromosome I.</title>
        <authorList>
            <person name="Chao Q."/>
            <person name="Brooks S."/>
            <person name="Buehler E."/>
            <person name="Johnson-Hopson C."/>
            <person name="Khan S."/>
            <person name="Kim C."/>
            <person name="Shinn P."/>
            <person name="Altafi H."/>
            <person name="Bei Q."/>
            <person name="Chin C."/>
            <person name="Chiou J."/>
            <person name="Choi E."/>
            <person name="Conn L."/>
            <person name="Conway A."/>
            <person name="Gonzales A."/>
            <person name="Hansen N."/>
            <person name="Howng B."/>
            <person name="Koo T."/>
            <person name="Lam B."/>
            <person name="Lee J."/>
            <person name="Lenz C."/>
            <person name="Li J."/>
            <person name="Liu A."/>
            <person name="Liu K."/>
            <person name="Liu S."/>
            <person name="Mukharsky N."/>
            <person name="Nguyen M."/>
            <person name="Palm C."/>
            <person name="Pham P."/>
            <person name="Sakano H."/>
            <person name="Schwartz J."/>
            <person name="Southwick A."/>
            <person name="Thaveri A."/>
            <person name="Toriumi M."/>
            <person name="Vaysberg M."/>
            <person name="Yu G."/>
            <person name="Federspiel N.A."/>
            <person name="Theologis A."/>
            <person name="Ecker J.R."/>
        </authorList>
    </citation>
    <scope>NUCLEOTIDE SEQUENCE</scope>
</reference>
<dbReference type="EMBL" id="AC023673">
    <property type="protein sequence ID" value="AAF79515.1"/>
    <property type="molecule type" value="Genomic_DNA"/>
</dbReference>